<keyword evidence="1" id="KW-0812">Transmembrane</keyword>
<name>A0ABX1ZJG4_9BACL</name>
<feature type="transmembrane region" description="Helical" evidence="1">
    <location>
        <begin position="57"/>
        <end position="77"/>
    </location>
</feature>
<keyword evidence="1" id="KW-1133">Transmembrane helix</keyword>
<dbReference type="EMBL" id="WHNZ01000015">
    <property type="protein sequence ID" value="NOU99787.1"/>
    <property type="molecule type" value="Genomic_DNA"/>
</dbReference>
<gene>
    <name evidence="2" type="ORF">GC097_07150</name>
</gene>
<accession>A0ABX1ZJG4</accession>
<evidence type="ECO:0000313" key="3">
    <source>
        <dbReference type="Proteomes" id="UP000618579"/>
    </source>
</evidence>
<evidence type="ECO:0000256" key="1">
    <source>
        <dbReference type="SAM" id="Phobius"/>
    </source>
</evidence>
<evidence type="ECO:0000313" key="2">
    <source>
        <dbReference type="EMBL" id="NOU99787.1"/>
    </source>
</evidence>
<keyword evidence="3" id="KW-1185">Reference proteome</keyword>
<organism evidence="2 3">
    <name type="scientific">Paenibacillus planticolens</name>
    <dbReference type="NCBI Taxonomy" id="2654976"/>
    <lineage>
        <taxon>Bacteria</taxon>
        <taxon>Bacillati</taxon>
        <taxon>Bacillota</taxon>
        <taxon>Bacilli</taxon>
        <taxon>Bacillales</taxon>
        <taxon>Paenibacillaceae</taxon>
        <taxon>Paenibacillus</taxon>
    </lineage>
</organism>
<proteinExistence type="predicted"/>
<sequence length="185" mass="20645">MQLETNEINVTTSESTPLTIQLENPMKAFKKLYLILILLGAIAFAAMGGAVGCLFGIVIGWAAAYLSMQFIAGVKLFKLNYKDHQLMNPITDEQLYQNLSTSFSHPDIKVEKGTFGVRFVYKSTTAHRIRIDHKNKKYSIVSKLTAKKRIFNRHNPGVTEYTNAYAVMPILLKAVEEASNAVAKS</sequence>
<keyword evidence="1" id="KW-0472">Membrane</keyword>
<comment type="caution">
    <text evidence="2">The sequence shown here is derived from an EMBL/GenBank/DDBJ whole genome shotgun (WGS) entry which is preliminary data.</text>
</comment>
<dbReference type="RefSeq" id="WP_171682646.1">
    <property type="nucleotide sequence ID" value="NZ_WHNZ01000015.1"/>
</dbReference>
<protein>
    <submittedName>
        <fullName evidence="2">Uncharacterized protein</fullName>
    </submittedName>
</protein>
<reference evidence="2 3" key="1">
    <citation type="submission" date="2019-10" db="EMBL/GenBank/DDBJ databases">
        <title>Description of Paenibacillus pedi sp. nov.</title>
        <authorList>
            <person name="Carlier A."/>
            <person name="Qi S."/>
        </authorList>
    </citation>
    <scope>NUCLEOTIDE SEQUENCE [LARGE SCALE GENOMIC DNA]</scope>
    <source>
        <strain evidence="2 3">LMG 31457</strain>
    </source>
</reference>
<dbReference type="Proteomes" id="UP000618579">
    <property type="component" value="Unassembled WGS sequence"/>
</dbReference>
<feature type="transmembrane region" description="Helical" evidence="1">
    <location>
        <begin position="32"/>
        <end position="51"/>
    </location>
</feature>